<dbReference type="PRINTS" id="PR01754">
    <property type="entry name" value="SACTRNSFRASE"/>
</dbReference>
<dbReference type="InterPro" id="IPR050769">
    <property type="entry name" value="NAT_camello-type"/>
</dbReference>
<comment type="caution">
    <text evidence="3">The sequence shown here is derived from an EMBL/GenBank/DDBJ whole genome shotgun (WGS) entry which is preliminary data.</text>
</comment>
<dbReference type="PROSITE" id="PS51186">
    <property type="entry name" value="GNAT"/>
    <property type="match status" value="1"/>
</dbReference>
<dbReference type="Gene3D" id="3.40.630.30">
    <property type="match status" value="1"/>
</dbReference>
<name>A0ABS9QHN5_9HYPH</name>
<evidence type="ECO:0000259" key="2">
    <source>
        <dbReference type="PROSITE" id="PS51186"/>
    </source>
</evidence>
<reference evidence="3 4" key="1">
    <citation type="submission" date="2022-02" db="EMBL/GenBank/DDBJ databases">
        <title>Draft genome sequence of Mezorhizobium retamae strain IRAMC:0171 isolated from Retama raetam nodules.</title>
        <authorList>
            <person name="Bengaied R."/>
            <person name="Sbissi I."/>
            <person name="Huber K."/>
            <person name="Ghodbane F."/>
            <person name="Nouioui I."/>
            <person name="Tarhouni M."/>
            <person name="Gtari M."/>
        </authorList>
    </citation>
    <scope>NUCLEOTIDE SEQUENCE [LARGE SCALE GENOMIC DNA]</scope>
    <source>
        <strain evidence="3 4">IRAMC:0171</strain>
    </source>
</reference>
<evidence type="ECO:0000313" key="3">
    <source>
        <dbReference type="EMBL" id="MCG7506353.1"/>
    </source>
</evidence>
<dbReference type="RefSeq" id="WP_239366449.1">
    <property type="nucleotide sequence ID" value="NZ_JAKREW010000013.1"/>
</dbReference>
<dbReference type="Pfam" id="PF00583">
    <property type="entry name" value="Acetyltransf_1"/>
    <property type="match status" value="1"/>
</dbReference>
<dbReference type="Proteomes" id="UP001201701">
    <property type="component" value="Unassembled WGS sequence"/>
</dbReference>
<organism evidence="3 4">
    <name type="scientific">Mesorhizobium retamae</name>
    <dbReference type="NCBI Taxonomy" id="2912854"/>
    <lineage>
        <taxon>Bacteria</taxon>
        <taxon>Pseudomonadati</taxon>
        <taxon>Pseudomonadota</taxon>
        <taxon>Alphaproteobacteria</taxon>
        <taxon>Hyphomicrobiales</taxon>
        <taxon>Phyllobacteriaceae</taxon>
        <taxon>Mesorhizobium</taxon>
    </lineage>
</organism>
<dbReference type="InterPro" id="IPR000182">
    <property type="entry name" value="GNAT_dom"/>
</dbReference>
<feature type="domain" description="N-acetyltransferase" evidence="2">
    <location>
        <begin position="27"/>
        <end position="176"/>
    </location>
</feature>
<evidence type="ECO:0000256" key="1">
    <source>
        <dbReference type="ARBA" id="ARBA00022679"/>
    </source>
</evidence>
<dbReference type="PANTHER" id="PTHR13947:SF37">
    <property type="entry name" value="LD18367P"/>
    <property type="match status" value="1"/>
</dbReference>
<dbReference type="CDD" id="cd04301">
    <property type="entry name" value="NAT_SF"/>
    <property type="match status" value="1"/>
</dbReference>
<dbReference type="InterPro" id="IPR008125">
    <property type="entry name" value="Streptothricin_AcTrfase"/>
</dbReference>
<keyword evidence="4" id="KW-1185">Reference proteome</keyword>
<dbReference type="InterPro" id="IPR016181">
    <property type="entry name" value="Acyl_CoA_acyltransferase"/>
</dbReference>
<dbReference type="EMBL" id="JAKREW010000013">
    <property type="protein sequence ID" value="MCG7506353.1"/>
    <property type="molecule type" value="Genomic_DNA"/>
</dbReference>
<protein>
    <submittedName>
        <fullName evidence="3">GNAT family N-acetyltransferase</fullName>
    </submittedName>
</protein>
<keyword evidence="1" id="KW-0808">Transferase</keyword>
<dbReference type="SUPFAM" id="SSF55729">
    <property type="entry name" value="Acyl-CoA N-acyltransferases (Nat)"/>
    <property type="match status" value="1"/>
</dbReference>
<dbReference type="PANTHER" id="PTHR13947">
    <property type="entry name" value="GNAT FAMILY N-ACETYLTRANSFERASE"/>
    <property type="match status" value="1"/>
</dbReference>
<evidence type="ECO:0000313" key="4">
    <source>
        <dbReference type="Proteomes" id="UP001201701"/>
    </source>
</evidence>
<sequence>MPVTIERADPLLFEAAGKADFSFEVDAYLEPVFDAPVREWRRIPTEPYVKSYNKADEDDGEWDDDSALFVAVLDGAPIGRLSVTRNWNGYGLLDHFGVDRPYRASGIGHRLFDCAKSWAREQGLTGLSLETQNNNLTACRFYERQGFQLGGIDRFFYRGLFPDTREIALFWYLPFSRTPSIQARQDTMSA</sequence>
<proteinExistence type="predicted"/>
<accession>A0ABS9QHN5</accession>
<gene>
    <name evidence="3" type="ORF">L4923_15105</name>
</gene>